<comment type="caution">
    <text evidence="2">The sequence shown here is derived from an EMBL/GenBank/DDBJ whole genome shotgun (WGS) entry which is preliminary data.</text>
</comment>
<dbReference type="PANTHER" id="PTHR21047">
    <property type="entry name" value="DTDP-6-DEOXY-D-GLUCOSE-3,5 EPIMERASE"/>
    <property type="match status" value="1"/>
</dbReference>
<dbReference type="EMBL" id="PETL01000372">
    <property type="protein sequence ID" value="PIV63374.1"/>
    <property type="molecule type" value="Genomic_DNA"/>
</dbReference>
<dbReference type="GO" id="GO:0005829">
    <property type="term" value="C:cytosol"/>
    <property type="evidence" value="ECO:0007669"/>
    <property type="project" value="TreeGrafter"/>
</dbReference>
<dbReference type="GO" id="GO:0008830">
    <property type="term" value="F:dTDP-4-dehydrorhamnose 3,5-epimerase activity"/>
    <property type="evidence" value="ECO:0007669"/>
    <property type="project" value="InterPro"/>
</dbReference>
<dbReference type="InterPro" id="IPR014710">
    <property type="entry name" value="RmlC-like_jellyroll"/>
</dbReference>
<dbReference type="Gene3D" id="2.60.120.10">
    <property type="entry name" value="Jelly Rolls"/>
    <property type="match status" value="1"/>
</dbReference>
<evidence type="ECO:0000256" key="1">
    <source>
        <dbReference type="PIRSR" id="PIRSR600888-3"/>
    </source>
</evidence>
<protein>
    <submittedName>
        <fullName evidence="2">dTDP-4-dehydrorhamnose 3,5-epimerase</fullName>
    </submittedName>
</protein>
<gene>
    <name evidence="2" type="ORF">COS11_07775</name>
</gene>
<sequence>MIKGVKTKKLKVVPDERGRLMEIFRSDDNFFTKFGQVYLTTAYPGTVKAWHFHQKQDDNVAVVKGMAKIALYDARKKSSTYKETNEFFVGEHNPFLIHIPKGVYHGFKCISEEEVLIINIPTETYNYQKPDEFRLPAHTKRIPYNWEREDK</sequence>
<organism evidence="2 3">
    <name type="scientific">bacterium (Candidatus Ratteibacteria) CG01_land_8_20_14_3_00_40_19</name>
    <dbReference type="NCBI Taxonomy" id="2014290"/>
    <lineage>
        <taxon>Bacteria</taxon>
        <taxon>Candidatus Ratteibacteria</taxon>
    </lineage>
</organism>
<accession>A0A2M7E6M8</accession>
<dbReference type="Proteomes" id="UP000228886">
    <property type="component" value="Unassembled WGS sequence"/>
</dbReference>
<dbReference type="GO" id="GO:0000271">
    <property type="term" value="P:polysaccharide biosynthetic process"/>
    <property type="evidence" value="ECO:0007669"/>
    <property type="project" value="TreeGrafter"/>
</dbReference>
<dbReference type="SUPFAM" id="SSF51182">
    <property type="entry name" value="RmlC-like cupins"/>
    <property type="match status" value="1"/>
</dbReference>
<evidence type="ECO:0000313" key="2">
    <source>
        <dbReference type="EMBL" id="PIV63374.1"/>
    </source>
</evidence>
<reference evidence="3" key="1">
    <citation type="submission" date="2017-09" db="EMBL/GenBank/DDBJ databases">
        <title>Depth-based differentiation of microbial function through sediment-hosted aquifers and enrichment of novel symbionts in the deep terrestrial subsurface.</title>
        <authorList>
            <person name="Probst A.J."/>
            <person name="Ladd B."/>
            <person name="Jarett J.K."/>
            <person name="Geller-Mcgrath D.E."/>
            <person name="Sieber C.M.K."/>
            <person name="Emerson J.B."/>
            <person name="Anantharaman K."/>
            <person name="Thomas B.C."/>
            <person name="Malmstrom R."/>
            <person name="Stieglmeier M."/>
            <person name="Klingl A."/>
            <person name="Woyke T."/>
            <person name="Ryan C.M."/>
            <person name="Banfield J.F."/>
        </authorList>
    </citation>
    <scope>NUCLEOTIDE SEQUENCE [LARGE SCALE GENOMIC DNA]</scope>
</reference>
<dbReference type="InterPro" id="IPR011051">
    <property type="entry name" value="RmlC_Cupin_sf"/>
</dbReference>
<feature type="site" description="Participates in a stacking interaction with the thymidine ring of dTDP-4-oxo-6-deoxyglucose" evidence="1">
    <location>
        <position position="125"/>
    </location>
</feature>
<proteinExistence type="predicted"/>
<name>A0A2M7E6M8_9BACT</name>
<evidence type="ECO:0000313" key="3">
    <source>
        <dbReference type="Proteomes" id="UP000228886"/>
    </source>
</evidence>
<dbReference type="PANTHER" id="PTHR21047:SF2">
    <property type="entry name" value="THYMIDINE DIPHOSPHO-4-KETO-RHAMNOSE 3,5-EPIMERASE"/>
    <property type="match status" value="1"/>
</dbReference>
<dbReference type="InterPro" id="IPR000888">
    <property type="entry name" value="RmlC-like"/>
</dbReference>
<dbReference type="AlphaFoldDB" id="A0A2M7E6M8"/>
<dbReference type="Pfam" id="PF00908">
    <property type="entry name" value="dTDP_sugar_isom"/>
    <property type="match status" value="1"/>
</dbReference>